<dbReference type="Proteomes" id="UP000718593">
    <property type="component" value="Unassembled WGS sequence"/>
</dbReference>
<feature type="non-terminal residue" evidence="1">
    <location>
        <position position="1"/>
    </location>
</feature>
<comment type="caution">
    <text evidence="1">The sequence shown here is derived from an EMBL/GenBank/DDBJ whole genome shotgun (WGS) entry which is preliminary data.</text>
</comment>
<dbReference type="InterPro" id="IPR032427">
    <property type="entry name" value="P22_portal"/>
</dbReference>
<dbReference type="AlphaFoldDB" id="A0A930G2V3"/>
<reference evidence="1" key="1">
    <citation type="submission" date="2020-04" db="EMBL/GenBank/DDBJ databases">
        <title>Deep metagenomics examines the oral microbiome during advanced dental caries in children, revealing novel taxa and co-occurrences with host molecules.</title>
        <authorList>
            <person name="Baker J.L."/>
            <person name="Morton J.T."/>
            <person name="Dinis M."/>
            <person name="Alvarez R."/>
            <person name="Tran N.C."/>
            <person name="Knight R."/>
            <person name="Edlund A."/>
        </authorList>
    </citation>
    <scope>NUCLEOTIDE SEQUENCE</scope>
    <source>
        <strain evidence="1">JCVI_32_bin.24</strain>
    </source>
</reference>
<proteinExistence type="predicted"/>
<dbReference type="Pfam" id="PF16510">
    <property type="entry name" value="P22_portal"/>
    <property type="match status" value="1"/>
</dbReference>
<organism evidence="1 2">
    <name type="scientific">Dechloromonas agitata</name>
    <dbReference type="NCBI Taxonomy" id="73030"/>
    <lineage>
        <taxon>Bacteria</taxon>
        <taxon>Pseudomonadati</taxon>
        <taxon>Pseudomonadota</taxon>
        <taxon>Betaproteobacteria</taxon>
        <taxon>Rhodocyclales</taxon>
        <taxon>Azonexaceae</taxon>
        <taxon>Dechloromonas</taxon>
    </lineage>
</organism>
<protein>
    <submittedName>
        <fullName evidence="1">Uncharacterized protein</fullName>
    </submittedName>
</protein>
<sequence length="171" mass="19007">PQEIEIDTGGMRKRVVINKPREDGLLDNDIQRARLKVALSDVPSTPSYRMQRLTMLTEITKSLPPNLQALVVDFVMASTDLPERDQIVDRLRKALNLQVGNEEGNTPAGFVPEGQVKQLVEQAVQQALQQAGADLKDRELKVKEMDAQTKRMAVESANENKVLDAVLRHGG</sequence>
<evidence type="ECO:0000313" key="2">
    <source>
        <dbReference type="Proteomes" id="UP000718593"/>
    </source>
</evidence>
<dbReference type="EMBL" id="JABZMI010000377">
    <property type="protein sequence ID" value="MBF1166203.1"/>
    <property type="molecule type" value="Genomic_DNA"/>
</dbReference>
<gene>
    <name evidence="1" type="ORF">HXL68_14315</name>
</gene>
<name>A0A930G2V3_9RHOO</name>
<evidence type="ECO:0000313" key="1">
    <source>
        <dbReference type="EMBL" id="MBF1166203.1"/>
    </source>
</evidence>
<accession>A0A930G2V3</accession>